<evidence type="ECO:0000256" key="2">
    <source>
        <dbReference type="ARBA" id="ARBA00023125"/>
    </source>
</evidence>
<keyword evidence="4" id="KW-0597">Phosphoprotein</keyword>
<dbReference type="PANTHER" id="PTHR43280">
    <property type="entry name" value="ARAC-FAMILY TRANSCRIPTIONAL REGULATOR"/>
    <property type="match status" value="1"/>
</dbReference>
<dbReference type="Pfam" id="PF12833">
    <property type="entry name" value="HTH_18"/>
    <property type="match status" value="1"/>
</dbReference>
<proteinExistence type="predicted"/>
<name>A0A2V5K0W4_9BACL</name>
<dbReference type="InterPro" id="IPR020449">
    <property type="entry name" value="Tscrpt_reg_AraC-type_HTH"/>
</dbReference>
<dbReference type="GO" id="GO:0000160">
    <property type="term" value="P:phosphorelay signal transduction system"/>
    <property type="evidence" value="ECO:0007669"/>
    <property type="project" value="InterPro"/>
</dbReference>
<keyword evidence="8" id="KW-1185">Reference proteome</keyword>
<dbReference type="PROSITE" id="PS00041">
    <property type="entry name" value="HTH_ARAC_FAMILY_1"/>
    <property type="match status" value="1"/>
</dbReference>
<dbReference type="InterPro" id="IPR001789">
    <property type="entry name" value="Sig_transdc_resp-reg_receiver"/>
</dbReference>
<dbReference type="SUPFAM" id="SSF52172">
    <property type="entry name" value="CheY-like"/>
    <property type="match status" value="1"/>
</dbReference>
<accession>A0A2V5K0W4</accession>
<dbReference type="OrthoDB" id="1974963at2"/>
<dbReference type="InterPro" id="IPR018062">
    <property type="entry name" value="HTH_AraC-typ_CS"/>
</dbReference>
<dbReference type="Gene3D" id="1.10.10.60">
    <property type="entry name" value="Homeodomain-like"/>
    <property type="match status" value="2"/>
</dbReference>
<evidence type="ECO:0000259" key="5">
    <source>
        <dbReference type="PROSITE" id="PS01124"/>
    </source>
</evidence>
<organism evidence="7 8">
    <name type="scientific">Paenibacillus flagellatus</name>
    <dbReference type="NCBI Taxonomy" id="2211139"/>
    <lineage>
        <taxon>Bacteria</taxon>
        <taxon>Bacillati</taxon>
        <taxon>Bacillota</taxon>
        <taxon>Bacilli</taxon>
        <taxon>Bacillales</taxon>
        <taxon>Paenibacillaceae</taxon>
        <taxon>Paenibacillus</taxon>
    </lineage>
</organism>
<dbReference type="InterPro" id="IPR009057">
    <property type="entry name" value="Homeodomain-like_sf"/>
</dbReference>
<dbReference type="InterPro" id="IPR011006">
    <property type="entry name" value="CheY-like_superfamily"/>
</dbReference>
<evidence type="ECO:0000313" key="7">
    <source>
        <dbReference type="EMBL" id="PYI52242.1"/>
    </source>
</evidence>
<dbReference type="SMART" id="SM00448">
    <property type="entry name" value="REC"/>
    <property type="match status" value="1"/>
</dbReference>
<dbReference type="EMBL" id="QJVJ01000010">
    <property type="protein sequence ID" value="PYI52242.1"/>
    <property type="molecule type" value="Genomic_DNA"/>
</dbReference>
<comment type="caution">
    <text evidence="7">The sequence shown here is derived from an EMBL/GenBank/DDBJ whole genome shotgun (WGS) entry which is preliminary data.</text>
</comment>
<dbReference type="PANTHER" id="PTHR43280:SF2">
    <property type="entry name" value="HTH-TYPE TRANSCRIPTIONAL REGULATOR EXSA"/>
    <property type="match status" value="1"/>
</dbReference>
<dbReference type="PRINTS" id="PR00032">
    <property type="entry name" value="HTHARAC"/>
</dbReference>
<protein>
    <submittedName>
        <fullName evidence="7">DNA-binding response regulator</fullName>
    </submittedName>
</protein>
<dbReference type="Gene3D" id="3.40.50.2300">
    <property type="match status" value="1"/>
</dbReference>
<sequence>MRCMLIDDDIPTVEVLRDMLDWHKLGIVQVVTAHNIQDAKSGFESGVPDLIICDIEMPRGSGLEMIQWVRDNRYDCAFIFFTCHESFEFASTAISYNADSYVVKPFDQQKLEAVLLKAVETIKQKRLLGEYSRLGEAWLKNKDLVEKSFWRDVLFAIIPPRPDLIQVEIRKRELSLAADGRYVLFLVSVTKTEIETEWEDSTFQYALSNLSSEALFKRPNHDRVMAYQTDDHYYHAVILDGDADPDSLKADGERLIRLCRQYLKCVATCYISEEMAISKLANAKTELERLDESNLIFRGTLHFRKDAFRYDTNDPYMLDIDLFTTLFVQKENVQIVNRLKKELEALANQNKLDPQTLYSIRQDFHQVVYALLARNNIQAHRLFEEEVAKRLFQKSDNSVFDFMKWAHFITEKTIATIDETRQSEGVVERVKRFIHENYNRDLNRDDVAATVFLTPDYLAKTFKSETGRTIKEYLNEYRIKVAKRMLVESTASIGYIAMDTGFDSISYFSTVFKKVTGETPNAYREKHS</sequence>
<dbReference type="PROSITE" id="PS01124">
    <property type="entry name" value="HTH_ARAC_FAMILY_2"/>
    <property type="match status" value="1"/>
</dbReference>
<dbReference type="GO" id="GO:0003700">
    <property type="term" value="F:DNA-binding transcription factor activity"/>
    <property type="evidence" value="ECO:0007669"/>
    <property type="project" value="InterPro"/>
</dbReference>
<feature type="modified residue" description="4-aspartylphosphate" evidence="4">
    <location>
        <position position="54"/>
    </location>
</feature>
<dbReference type="InterPro" id="IPR018060">
    <property type="entry name" value="HTH_AraC"/>
</dbReference>
<dbReference type="AlphaFoldDB" id="A0A2V5K0W4"/>
<dbReference type="Pfam" id="PF00072">
    <property type="entry name" value="Response_reg"/>
    <property type="match status" value="1"/>
</dbReference>
<evidence type="ECO:0000256" key="1">
    <source>
        <dbReference type="ARBA" id="ARBA00023015"/>
    </source>
</evidence>
<dbReference type="CDD" id="cd17536">
    <property type="entry name" value="REC_YesN-like"/>
    <property type="match status" value="1"/>
</dbReference>
<evidence type="ECO:0000259" key="6">
    <source>
        <dbReference type="PROSITE" id="PS50110"/>
    </source>
</evidence>
<feature type="domain" description="Response regulatory" evidence="6">
    <location>
        <begin position="2"/>
        <end position="119"/>
    </location>
</feature>
<dbReference type="SMART" id="SM00342">
    <property type="entry name" value="HTH_ARAC"/>
    <property type="match status" value="1"/>
</dbReference>
<evidence type="ECO:0000256" key="4">
    <source>
        <dbReference type="PROSITE-ProRule" id="PRU00169"/>
    </source>
</evidence>
<evidence type="ECO:0000313" key="8">
    <source>
        <dbReference type="Proteomes" id="UP000247476"/>
    </source>
</evidence>
<keyword evidence="2 7" id="KW-0238">DNA-binding</keyword>
<dbReference type="Proteomes" id="UP000247476">
    <property type="component" value="Unassembled WGS sequence"/>
</dbReference>
<keyword evidence="1" id="KW-0805">Transcription regulation</keyword>
<reference evidence="7 8" key="1">
    <citation type="submission" date="2018-05" db="EMBL/GenBank/DDBJ databases">
        <title>Paenibacillus flagellatus sp. nov., isolated from selenium mineral soil.</title>
        <authorList>
            <person name="Dai X."/>
        </authorList>
    </citation>
    <scope>NUCLEOTIDE SEQUENCE [LARGE SCALE GENOMIC DNA]</scope>
    <source>
        <strain evidence="7 8">DXL2</strain>
    </source>
</reference>
<dbReference type="RefSeq" id="WP_110842314.1">
    <property type="nucleotide sequence ID" value="NZ_QJVJ01000010.1"/>
</dbReference>
<dbReference type="PROSITE" id="PS50110">
    <property type="entry name" value="RESPONSE_REGULATORY"/>
    <property type="match status" value="1"/>
</dbReference>
<dbReference type="SUPFAM" id="SSF46689">
    <property type="entry name" value="Homeodomain-like"/>
    <property type="match status" value="2"/>
</dbReference>
<feature type="domain" description="HTH araC/xylS-type" evidence="5">
    <location>
        <begin position="428"/>
        <end position="526"/>
    </location>
</feature>
<evidence type="ECO:0000256" key="3">
    <source>
        <dbReference type="ARBA" id="ARBA00023163"/>
    </source>
</evidence>
<keyword evidence="3" id="KW-0804">Transcription</keyword>
<gene>
    <name evidence="7" type="ORF">DLM86_22500</name>
</gene>
<dbReference type="GO" id="GO:0043565">
    <property type="term" value="F:sequence-specific DNA binding"/>
    <property type="evidence" value="ECO:0007669"/>
    <property type="project" value="InterPro"/>
</dbReference>